<accession>A0A415BQP3</accession>
<comment type="caution">
    <text evidence="1">The sequence shown here is derived from an EMBL/GenBank/DDBJ whole genome shotgun (WGS) entry which is preliminary data.</text>
</comment>
<organism evidence="1 2">
    <name type="scientific">Phocaeicola vulgatus</name>
    <name type="common">Bacteroides vulgatus</name>
    <dbReference type="NCBI Taxonomy" id="821"/>
    <lineage>
        <taxon>Bacteria</taxon>
        <taxon>Pseudomonadati</taxon>
        <taxon>Bacteroidota</taxon>
        <taxon>Bacteroidia</taxon>
        <taxon>Bacteroidales</taxon>
        <taxon>Bacteroidaceae</taxon>
        <taxon>Phocaeicola</taxon>
    </lineage>
</organism>
<dbReference type="Pfam" id="PF16510">
    <property type="entry name" value="P22_portal"/>
    <property type="match status" value="1"/>
</dbReference>
<evidence type="ECO:0000313" key="1">
    <source>
        <dbReference type="EMBL" id="RHI89933.1"/>
    </source>
</evidence>
<dbReference type="Proteomes" id="UP000285777">
    <property type="component" value="Unassembled WGS sequence"/>
</dbReference>
<evidence type="ECO:0000313" key="2">
    <source>
        <dbReference type="Proteomes" id="UP000285777"/>
    </source>
</evidence>
<sequence length="636" mass="73353">MNMRDNEQISDSLLYGHRKFDGQRRAERWLHVAYNAYCRLAPFRKMRAECKSYAYGKQYERQIVYNGRHITKEQYLKEKGIPALQTNILGKIKRVVQGQFRMNDTAPVCNAVDPGEKEYADIMSALLRQNMKLNRRSELDARTFEEYLISGLPIYKISWAYRRGKLDVFTDYVNPNFVFFPDSLDFNLADIRFCGLLHDLDFSEVLALFSHSDSDDIKLKEIYNHCLDNEYIASQFSRDTRTSQIESTDFYYPSEFGKCRVIELWTKERRKAWFCNDPLESEPYFVPYDQKERIKEINRSRLELNIKRNPDGSPMLDTDGTPVTFMDPDKYAAENLITYERRIETYWYYRYLSPDGFVLEEGQSPYWNGSESFHPFVFKPYPYIDGEFHPFISEIIPSQEYFNYYMVALDFYIRNAAKGVLMIDEQSLSDNMSIEDIAEQYVKSNGVILYTSKRSGNAPDTKTASSIPGGFDYIIQLSRSMVEDVSGVQAALQGKSGSSESGVLYQAKAAQASSSILDLINTFNSFLTEVAYKVVKVMQCFYTGPKAVNVAGESIPYNMDTMYDIDIDISISEDSDSPVYRALTNQLLMVQAEKGLIPFKAALEAGNFPNSSKIIAVLERYEKQLQEQQAAQQMMS</sequence>
<reference evidence="1 2" key="1">
    <citation type="submission" date="2018-08" db="EMBL/GenBank/DDBJ databases">
        <title>A genome reference for cultivated species of the human gut microbiota.</title>
        <authorList>
            <person name="Zou Y."/>
            <person name="Xue W."/>
            <person name="Luo G."/>
        </authorList>
    </citation>
    <scope>NUCLEOTIDE SEQUENCE [LARGE SCALE GENOMIC DNA]</scope>
    <source>
        <strain evidence="1 2">AM13-21</strain>
    </source>
</reference>
<proteinExistence type="predicted"/>
<dbReference type="InterPro" id="IPR032427">
    <property type="entry name" value="P22_portal"/>
</dbReference>
<name>A0A415BQP3_PHOVU</name>
<protein>
    <submittedName>
        <fullName evidence="1">Uncharacterized protein</fullName>
    </submittedName>
</protein>
<dbReference type="EMBL" id="QRLF01000020">
    <property type="protein sequence ID" value="RHI89933.1"/>
    <property type="molecule type" value="Genomic_DNA"/>
</dbReference>
<gene>
    <name evidence="1" type="ORF">DW150_12500</name>
</gene>
<dbReference type="AlphaFoldDB" id="A0A415BQP3"/>